<evidence type="ECO:0000313" key="3">
    <source>
        <dbReference type="Proteomes" id="UP000199223"/>
    </source>
</evidence>
<sequence>MSAPLSVPPSFPRFRARETLPVFLAGWLLGALLVFGGRALVGGWLGPCAGRTLLALLFPLLLGPGGLMFTAFNGGSARRAALGLGLVVSSLLPALYVGALDISRLRAQGCAGGYIVLSSGEGRSVSRLELRGGEGQALNGRIGGFSAQEFPGPFKLEAQSSVRGVTVRLPQTQVRVGESFAIEVAAQPGTPINVYTVTVAASQPQGDRVAGTSASIDVDVRP</sequence>
<organism evidence="2 3">
    <name type="scientific">Deinococcus reticulitermitis</name>
    <dbReference type="NCBI Taxonomy" id="856736"/>
    <lineage>
        <taxon>Bacteria</taxon>
        <taxon>Thermotogati</taxon>
        <taxon>Deinococcota</taxon>
        <taxon>Deinococci</taxon>
        <taxon>Deinococcales</taxon>
        <taxon>Deinococcaceae</taxon>
        <taxon>Deinococcus</taxon>
    </lineage>
</organism>
<accession>A0A1H6ZZ85</accession>
<name>A0A1H6ZZ85_9DEIO</name>
<dbReference type="STRING" id="856736.SAMN04488058_11125"/>
<reference evidence="3" key="1">
    <citation type="submission" date="2016-10" db="EMBL/GenBank/DDBJ databases">
        <authorList>
            <person name="Varghese N."/>
            <person name="Submissions S."/>
        </authorList>
    </citation>
    <scope>NUCLEOTIDE SEQUENCE [LARGE SCALE GENOMIC DNA]</scope>
    <source>
        <strain evidence="3">CGMCC 1.10218</strain>
    </source>
</reference>
<feature type="transmembrane region" description="Helical" evidence="1">
    <location>
        <begin position="53"/>
        <end position="74"/>
    </location>
</feature>
<evidence type="ECO:0000313" key="2">
    <source>
        <dbReference type="EMBL" id="SEJ57956.1"/>
    </source>
</evidence>
<keyword evidence="3" id="KW-1185">Reference proteome</keyword>
<evidence type="ECO:0000256" key="1">
    <source>
        <dbReference type="SAM" id="Phobius"/>
    </source>
</evidence>
<dbReference type="EMBL" id="FNZA01000011">
    <property type="protein sequence ID" value="SEJ57956.1"/>
    <property type="molecule type" value="Genomic_DNA"/>
</dbReference>
<protein>
    <submittedName>
        <fullName evidence="2">Uncharacterized protein</fullName>
    </submittedName>
</protein>
<gene>
    <name evidence="2" type="ORF">SAMN04488058_11125</name>
</gene>
<keyword evidence="1" id="KW-1133">Transmembrane helix</keyword>
<feature type="transmembrane region" description="Helical" evidence="1">
    <location>
        <begin position="80"/>
        <end position="99"/>
    </location>
</feature>
<feature type="transmembrane region" description="Helical" evidence="1">
    <location>
        <begin position="20"/>
        <end position="41"/>
    </location>
</feature>
<dbReference type="RefSeq" id="WP_092264838.1">
    <property type="nucleotide sequence ID" value="NZ_FNZA01000011.1"/>
</dbReference>
<keyword evidence="1" id="KW-0812">Transmembrane</keyword>
<keyword evidence="1" id="KW-0472">Membrane</keyword>
<dbReference type="AlphaFoldDB" id="A0A1H6ZZ85"/>
<dbReference type="OrthoDB" id="67423at2"/>
<dbReference type="Proteomes" id="UP000199223">
    <property type="component" value="Unassembled WGS sequence"/>
</dbReference>
<proteinExistence type="predicted"/>